<reference evidence="1 2" key="1">
    <citation type="submission" date="2018-03" db="EMBL/GenBank/DDBJ databases">
        <title>Whole genome analyses suggest that Burkholderia sensu lato contains two further novel genera in the rhizoxinica-symbiotica group Mycetohabitans gen. nov., and Trinickia gen. nov.: implications for the evolution of diazotrophy and nodulation in the Burkholderiaceae.</title>
        <authorList>
            <person name="Estrada De Los Santos P."/>
            <person name="Palmer M."/>
            <person name="Chavez-Ramirez B."/>
            <person name="Steenkamp E.T."/>
            <person name="Hirsch A.M."/>
            <person name="Manyaka P."/>
            <person name="Maluk M."/>
            <person name="Lafos M."/>
            <person name="Crook M."/>
            <person name="Gross E."/>
            <person name="Simon M.F."/>
            <person name="Bueno Dos Reis Junior F."/>
            <person name="Poole P.S."/>
            <person name="Venter S.N."/>
            <person name="James E.K."/>
        </authorList>
    </citation>
    <scope>NUCLEOTIDE SEQUENCE [LARGE SCALE GENOMIC DNA]</scope>
    <source>
        <strain evidence="1 2">JPY-366</strain>
    </source>
</reference>
<dbReference type="EMBL" id="PYUC01000034">
    <property type="protein sequence ID" value="PTB16750.1"/>
    <property type="molecule type" value="Genomic_DNA"/>
</dbReference>
<organism evidence="1 2">
    <name type="scientific">Trinickia symbiotica</name>
    <dbReference type="NCBI Taxonomy" id="863227"/>
    <lineage>
        <taxon>Bacteria</taxon>
        <taxon>Pseudomonadati</taxon>
        <taxon>Pseudomonadota</taxon>
        <taxon>Betaproteobacteria</taxon>
        <taxon>Burkholderiales</taxon>
        <taxon>Burkholderiaceae</taxon>
        <taxon>Trinickia</taxon>
    </lineage>
</organism>
<evidence type="ECO:0000313" key="2">
    <source>
        <dbReference type="Proteomes" id="UP000240638"/>
    </source>
</evidence>
<dbReference type="RefSeq" id="WP_107154486.1">
    <property type="nucleotide sequence ID" value="NZ_PYUC01000034.1"/>
</dbReference>
<name>A0A2T3XJQ2_9BURK</name>
<comment type="caution">
    <text evidence="1">The sequence shown here is derived from an EMBL/GenBank/DDBJ whole genome shotgun (WGS) entry which is preliminary data.</text>
</comment>
<sequence>MDSQARQQLGAELAQMAQAAQASGNTQAYQQFVQSLQTAQGIIQGMAGQSITSNGSPIVADDGLLKTFQATGSQFNDSSLFGTPGGTSLGLAMGETPASVGIAPDYYIAPNGPTNQQVNGFANDILQQVGTPNGSVTPVYPAESVLLGSMVGGLVSGALGEFLGPAEGTAQTVTTSGPSAASAATSTRSVESLFGQSFDGPLLSHTAGIQDGTLGESLGLKTLDGQTGMTFKPLQNNSGNGADGVAIDSNTKTIWVAEVKSSQNGVGAAATAQGDPATKLETWVANSQSNSGSWAAQPSGNAALAKDLQKAIDSGYQIKGVQVQVGVPAPGATGATQISIQPWLPK</sequence>
<gene>
    <name evidence="1" type="ORF">C9I57_31830</name>
</gene>
<protein>
    <submittedName>
        <fullName evidence="1">Uncharacterized protein</fullName>
    </submittedName>
</protein>
<proteinExistence type="predicted"/>
<evidence type="ECO:0000313" key="1">
    <source>
        <dbReference type="EMBL" id="PTB16750.1"/>
    </source>
</evidence>
<dbReference type="AlphaFoldDB" id="A0A2T3XJQ2"/>
<dbReference type="Proteomes" id="UP000240638">
    <property type="component" value="Unassembled WGS sequence"/>
</dbReference>
<accession>A0A2T3XJQ2</accession>